<protein>
    <submittedName>
        <fullName evidence="2">Regulator of nucleoside diphosphate kinase</fullName>
    </submittedName>
</protein>
<dbReference type="SUPFAM" id="SSF54534">
    <property type="entry name" value="FKBP-like"/>
    <property type="match status" value="1"/>
</dbReference>
<gene>
    <name evidence="2" type="ORF">GGD90_001178</name>
</gene>
<keyword evidence="3" id="KW-1185">Reference proteome</keyword>
<dbReference type="Proteomes" id="UP000587070">
    <property type="component" value="Unassembled WGS sequence"/>
</dbReference>
<evidence type="ECO:0000259" key="1">
    <source>
        <dbReference type="Pfam" id="PF01272"/>
    </source>
</evidence>
<dbReference type="GO" id="GO:0006354">
    <property type="term" value="P:DNA-templated transcription elongation"/>
    <property type="evidence" value="ECO:0007669"/>
    <property type="project" value="TreeGrafter"/>
</dbReference>
<dbReference type="Pfam" id="PF01272">
    <property type="entry name" value="GreA_GreB"/>
    <property type="match status" value="1"/>
</dbReference>
<evidence type="ECO:0000313" key="2">
    <source>
        <dbReference type="EMBL" id="MBB4246815.1"/>
    </source>
</evidence>
<dbReference type="Gene3D" id="3.10.50.30">
    <property type="entry name" value="Transcription elongation factor, GreA/GreB, C-terminal domain"/>
    <property type="match status" value="1"/>
</dbReference>
<dbReference type="EMBL" id="JACIGE010000003">
    <property type="protein sequence ID" value="MBB4246815.1"/>
    <property type="molecule type" value="Genomic_DNA"/>
</dbReference>
<comment type="caution">
    <text evidence="2">The sequence shown here is derived from an EMBL/GenBank/DDBJ whole genome shotgun (WGS) entry which is preliminary data.</text>
</comment>
<dbReference type="InterPro" id="IPR023459">
    <property type="entry name" value="Tscrpt_elong_fac_GreA/B_fam"/>
</dbReference>
<dbReference type="RefSeq" id="WP_184414973.1">
    <property type="nucleotide sequence ID" value="NZ_JACIGE010000003.1"/>
</dbReference>
<accession>A0A840G4I2</accession>
<reference evidence="2 3" key="1">
    <citation type="submission" date="2020-08" db="EMBL/GenBank/DDBJ databases">
        <title>Genome sequencing of Purple Non-Sulfur Bacteria from various extreme environments.</title>
        <authorList>
            <person name="Mayer M."/>
        </authorList>
    </citation>
    <scope>NUCLEOTIDE SEQUENCE [LARGE SCALE GENOMIC DNA]</scope>
    <source>
        <strain evidence="2 3">2761</strain>
    </source>
</reference>
<feature type="domain" description="Transcription elongation factor GreA/GreB C-terminal" evidence="1">
    <location>
        <begin position="61"/>
        <end position="121"/>
    </location>
</feature>
<dbReference type="InterPro" id="IPR036953">
    <property type="entry name" value="GreA/GreB_C_sf"/>
</dbReference>
<dbReference type="GO" id="GO:0003677">
    <property type="term" value="F:DNA binding"/>
    <property type="evidence" value="ECO:0007669"/>
    <property type="project" value="InterPro"/>
</dbReference>
<keyword evidence="2" id="KW-0808">Transferase</keyword>
<sequence>MNHSSLNEAADAAHFINSLDRQRLVPLIERACGRGDDAVPRAREVLRRVCQAVVLPPQAVPADLVTMNSTVSLHAVDGSRTCELTLVYPEDSDPDELCCSIFSSVGAAVFGRRVGEEVHIDEAGFAGTRWVIAAIPFQPEAHGWHTM</sequence>
<proteinExistence type="predicted"/>
<keyword evidence="2" id="KW-0418">Kinase</keyword>
<name>A0A840G4I2_RHOTE</name>
<dbReference type="PANTHER" id="PTHR30437:SF5">
    <property type="entry name" value="REGULATOR OF NUCLEOSIDE DIPHOSPHATE KINASE"/>
    <property type="match status" value="1"/>
</dbReference>
<evidence type="ECO:0000313" key="3">
    <source>
        <dbReference type="Proteomes" id="UP000587070"/>
    </source>
</evidence>
<dbReference type="GO" id="GO:0016301">
    <property type="term" value="F:kinase activity"/>
    <property type="evidence" value="ECO:0007669"/>
    <property type="project" value="UniProtKB-KW"/>
</dbReference>
<dbReference type="GO" id="GO:0070063">
    <property type="term" value="F:RNA polymerase binding"/>
    <property type="evidence" value="ECO:0007669"/>
    <property type="project" value="InterPro"/>
</dbReference>
<organism evidence="2 3">
    <name type="scientific">Rhodocyclus tenuis</name>
    <name type="common">Rhodospirillum tenue</name>
    <dbReference type="NCBI Taxonomy" id="1066"/>
    <lineage>
        <taxon>Bacteria</taxon>
        <taxon>Pseudomonadati</taxon>
        <taxon>Pseudomonadota</taxon>
        <taxon>Betaproteobacteria</taxon>
        <taxon>Rhodocyclales</taxon>
        <taxon>Rhodocyclaceae</taxon>
        <taxon>Rhodocyclus</taxon>
    </lineage>
</organism>
<dbReference type="InterPro" id="IPR001437">
    <property type="entry name" value="Tscrpt_elong_fac_GreA/B_C"/>
</dbReference>
<dbReference type="AlphaFoldDB" id="A0A840G4I2"/>
<dbReference type="PANTHER" id="PTHR30437">
    <property type="entry name" value="TRANSCRIPTION ELONGATION FACTOR GREA"/>
    <property type="match status" value="1"/>
</dbReference>
<dbReference type="GO" id="GO:0032784">
    <property type="term" value="P:regulation of DNA-templated transcription elongation"/>
    <property type="evidence" value="ECO:0007669"/>
    <property type="project" value="InterPro"/>
</dbReference>